<gene>
    <name evidence="1" type="ORF">EZS28_002439</name>
</gene>
<dbReference type="EMBL" id="SNRW01000295">
    <property type="protein sequence ID" value="KAA6402027.1"/>
    <property type="molecule type" value="Genomic_DNA"/>
</dbReference>
<dbReference type="AlphaFoldDB" id="A0A5J4X3X7"/>
<protein>
    <submittedName>
        <fullName evidence="1">Uncharacterized protein</fullName>
    </submittedName>
</protein>
<reference evidence="1 2" key="1">
    <citation type="submission" date="2019-03" db="EMBL/GenBank/DDBJ databases">
        <title>Single cell metagenomics reveals metabolic interactions within the superorganism composed of flagellate Streblomastix strix and complex community of Bacteroidetes bacteria on its surface.</title>
        <authorList>
            <person name="Treitli S.C."/>
            <person name="Kolisko M."/>
            <person name="Husnik F."/>
            <person name="Keeling P."/>
            <person name="Hampl V."/>
        </authorList>
    </citation>
    <scope>NUCLEOTIDE SEQUENCE [LARGE SCALE GENOMIC DNA]</scope>
    <source>
        <strain evidence="1">ST1C</strain>
    </source>
</reference>
<organism evidence="1 2">
    <name type="scientific">Streblomastix strix</name>
    <dbReference type="NCBI Taxonomy" id="222440"/>
    <lineage>
        <taxon>Eukaryota</taxon>
        <taxon>Metamonada</taxon>
        <taxon>Preaxostyla</taxon>
        <taxon>Oxymonadida</taxon>
        <taxon>Streblomastigidae</taxon>
        <taxon>Streblomastix</taxon>
    </lineage>
</organism>
<proteinExistence type="predicted"/>
<evidence type="ECO:0000313" key="1">
    <source>
        <dbReference type="EMBL" id="KAA6402027.1"/>
    </source>
</evidence>
<comment type="caution">
    <text evidence="1">The sequence shown here is derived from an EMBL/GenBank/DDBJ whole genome shotgun (WGS) entry which is preliminary data.</text>
</comment>
<name>A0A5J4X3X7_9EUKA</name>
<accession>A0A5J4X3X7</accession>
<evidence type="ECO:0000313" key="2">
    <source>
        <dbReference type="Proteomes" id="UP000324800"/>
    </source>
</evidence>
<dbReference type="Proteomes" id="UP000324800">
    <property type="component" value="Unassembled WGS sequence"/>
</dbReference>
<sequence length="94" mass="10718">MWRFCNSKFGWITPVLADKDRPLSEIDDKAKDLELRNGGGVRIGPDFEIGGYCWRCYQDSKDASYNNYSGLVYIFYRRALLIPVLSGGLLYVGL</sequence>